<protein>
    <recommendedName>
        <fullName evidence="3">DUF4340 domain-containing protein</fullName>
    </recommendedName>
</protein>
<gene>
    <name evidence="1" type="ORF">BIV18_07665</name>
</gene>
<evidence type="ECO:0008006" key="3">
    <source>
        <dbReference type="Google" id="ProtNLM"/>
    </source>
</evidence>
<evidence type="ECO:0000313" key="2">
    <source>
        <dbReference type="Proteomes" id="UP000187166"/>
    </source>
</evidence>
<accession>A0A1U7M284</accession>
<sequence length="398" mass="47336">MKRKSIFLIFILVALIFLGVNNFKRYPKKIVAEVLYTIDDRIFAFADDYIEDFGISDIFEKVKSSGDYGIRLSSLKENGDKLNIINFQSATNKSLYFLERKEEDKKTKTVGEKIVNSDVYLYRDEISDLPLYIDRNTMLNLSQDSNVLGDLGYDINNKKLFLPPVSFSEKNSELKKYVKKEWTRIIRKTNVKNISTNIYEIKVKSLDLEKLMNKVEEFYREENYFPFTILSEVLKKEFSNIYGDLEKQDVIVFYMETDDDKNLLKLQSDDGKYMLKIKKDFELKVPHRHIFIEHEENENLKTIKGKINQRNFRMSYYPREKNLIYHDEFMHINARFYNLIKSKKFKVIADIDGSEIKKVNFNFYTTPNKIEKEKKYIEILKLSEKDWKNLIKGASNEK</sequence>
<dbReference type="STRING" id="1465756.BIV18_07665"/>
<keyword evidence="2" id="KW-1185">Reference proteome</keyword>
<dbReference type="Proteomes" id="UP000187166">
    <property type="component" value="Unassembled WGS sequence"/>
</dbReference>
<dbReference type="EMBL" id="MJIH01000001">
    <property type="protein sequence ID" value="OLR65782.1"/>
    <property type="molecule type" value="Genomic_DNA"/>
</dbReference>
<reference evidence="1 2" key="1">
    <citation type="journal article" date="2016" name="Appl. Environ. Microbiol.">
        <title>Function and Phylogeny of Bacterial Butyryl Coenzyme A:Acetate Transferases and Their Diversity in the Proximal Colon of Swine.</title>
        <authorList>
            <person name="Trachsel J."/>
            <person name="Bayles D.O."/>
            <person name="Looft T."/>
            <person name="Levine U.Y."/>
            <person name="Allen H.K."/>
        </authorList>
    </citation>
    <scope>NUCLEOTIDE SEQUENCE [LARGE SCALE GENOMIC DNA]</scope>
    <source>
        <strain evidence="1 2">35-6-1</strain>
    </source>
</reference>
<evidence type="ECO:0000313" key="1">
    <source>
        <dbReference type="EMBL" id="OLR65782.1"/>
    </source>
</evidence>
<name>A0A1U7M284_9FIRM</name>
<organism evidence="1 2">
    <name type="scientific">Peptoniphilus porci</name>
    <dbReference type="NCBI Taxonomy" id="2652280"/>
    <lineage>
        <taxon>Bacteria</taxon>
        <taxon>Bacillati</taxon>
        <taxon>Bacillota</taxon>
        <taxon>Tissierellia</taxon>
        <taxon>Tissierellales</taxon>
        <taxon>Peptoniphilaceae</taxon>
        <taxon>Peptoniphilus</taxon>
    </lineage>
</organism>
<comment type="caution">
    <text evidence="1">The sequence shown here is derived from an EMBL/GenBank/DDBJ whole genome shotgun (WGS) entry which is preliminary data.</text>
</comment>
<dbReference type="AlphaFoldDB" id="A0A1U7M284"/>
<proteinExistence type="predicted"/>